<name>A0ABX5Y3Z1_9BACT</name>
<feature type="domain" description="Transposase IS116/IS110/IS902 C-terminal" evidence="2">
    <location>
        <begin position="281"/>
        <end position="366"/>
    </location>
</feature>
<dbReference type="InterPro" id="IPR003346">
    <property type="entry name" value="Transposase_20"/>
</dbReference>
<dbReference type="EMBL" id="CP036432">
    <property type="protein sequence ID" value="QDV81876.1"/>
    <property type="molecule type" value="Genomic_DNA"/>
</dbReference>
<evidence type="ECO:0000313" key="4">
    <source>
        <dbReference type="EMBL" id="QDV81785.1"/>
    </source>
</evidence>
<evidence type="ECO:0000259" key="1">
    <source>
        <dbReference type="Pfam" id="PF01548"/>
    </source>
</evidence>
<evidence type="ECO:0000313" key="8">
    <source>
        <dbReference type="EMBL" id="QDV87098.1"/>
    </source>
</evidence>
<dbReference type="EMBL" id="CP036432">
    <property type="protein sequence ID" value="QDV81153.1"/>
    <property type="molecule type" value="Genomic_DNA"/>
</dbReference>
<dbReference type="NCBIfam" id="NF033542">
    <property type="entry name" value="transpos_IS110"/>
    <property type="match status" value="1"/>
</dbReference>
<evidence type="ECO:0000313" key="7">
    <source>
        <dbReference type="EMBL" id="QDV86799.1"/>
    </source>
</evidence>
<sequence>MNDNSPTLNQSIALFVGIDWADQKHDCHIIDSQGRESAMELPHTPEAINQWIAKMTEKAKGGKIAIMLEQSKGPLIHALMFRQNIVLYPINPKQLSRYRESYPGGDGKSDPTDAMYLARLLRERIETLKAWLPDDEQTRLLNRLCEQRRFIVGSQTKLRQQLISVLKQYFPVVLELFGKSHQLDLLLAVLKRWPDPRQLRRADRRLIVRVLREHGVRNEERQKEALDAIRSSPLLCDDSALITPMSMTVKHLAQQIEGSIKTIEQFDQQISESFKAHGDAHLFSSLRGAGPALAPRLLCAFGSQRDRWSDADELASFSGIAPITRQSGKQRHVQRRYACPKYLRQTFHEFAAAARTWCPWTKARYQMLRAQGMKHHAVLRKLARSWIRILYRVWQTRIPFDCGRYIETLKRRLPGIVPYLENS</sequence>
<evidence type="ECO:0000259" key="2">
    <source>
        <dbReference type="Pfam" id="PF02371"/>
    </source>
</evidence>
<dbReference type="EMBL" id="CP036432">
    <property type="protein sequence ID" value="QDV86799.1"/>
    <property type="molecule type" value="Genomic_DNA"/>
</dbReference>
<reference evidence="7 10" key="1">
    <citation type="submission" date="2019-02" db="EMBL/GenBank/DDBJ databases">
        <title>Deep-cultivation of Planctomycetes and their phenomic and genomic characterization uncovers novel biology.</title>
        <authorList>
            <person name="Wiegand S."/>
            <person name="Jogler M."/>
            <person name="Boedeker C."/>
            <person name="Pinto D."/>
            <person name="Vollmers J."/>
            <person name="Rivas-Marin E."/>
            <person name="Kohn T."/>
            <person name="Peeters S.H."/>
            <person name="Heuer A."/>
            <person name="Rast P."/>
            <person name="Oberbeckmann S."/>
            <person name="Bunk B."/>
            <person name="Jeske O."/>
            <person name="Meyerdierks A."/>
            <person name="Storesund J.E."/>
            <person name="Kallscheuer N."/>
            <person name="Luecker S."/>
            <person name="Lage O.M."/>
            <person name="Pohl T."/>
            <person name="Merkel B.J."/>
            <person name="Hornburger P."/>
            <person name="Mueller R.-W."/>
            <person name="Bruemmer F."/>
            <person name="Labrenz M."/>
            <person name="Spormann A.M."/>
            <person name="Op den Camp H."/>
            <person name="Overmann J."/>
            <person name="Amann R."/>
            <person name="Jetten M.S.M."/>
            <person name="Mascher T."/>
            <person name="Medema M.H."/>
            <person name="Devos D.P."/>
            <person name="Kaster A.-K."/>
            <person name="Ovreas L."/>
            <person name="Rohde M."/>
            <person name="Galperin M.Y."/>
            <person name="Jogler C."/>
        </authorList>
    </citation>
    <scope>NUCLEOTIDE SEQUENCE [LARGE SCALE GENOMIC DNA]</scope>
    <source>
        <strain evidence="7 10">TBK1r</strain>
    </source>
</reference>
<dbReference type="Pfam" id="PF01548">
    <property type="entry name" value="DEDD_Tnp_IS110"/>
    <property type="match status" value="1"/>
</dbReference>
<keyword evidence="10" id="KW-1185">Reference proteome</keyword>
<dbReference type="EMBL" id="CP036432">
    <property type="protein sequence ID" value="QDV87217.1"/>
    <property type="molecule type" value="Genomic_DNA"/>
</dbReference>
<dbReference type="Pfam" id="PF02371">
    <property type="entry name" value="Transposase_20"/>
    <property type="match status" value="1"/>
</dbReference>
<organism evidence="7 10">
    <name type="scientific">Stieleria magnilauensis</name>
    <dbReference type="NCBI Taxonomy" id="2527963"/>
    <lineage>
        <taxon>Bacteria</taxon>
        <taxon>Pseudomonadati</taxon>
        <taxon>Planctomycetota</taxon>
        <taxon>Planctomycetia</taxon>
        <taxon>Pirellulales</taxon>
        <taxon>Pirellulaceae</taxon>
        <taxon>Stieleria</taxon>
    </lineage>
</organism>
<evidence type="ECO:0000313" key="3">
    <source>
        <dbReference type="EMBL" id="QDV81153.1"/>
    </source>
</evidence>
<evidence type="ECO:0000313" key="5">
    <source>
        <dbReference type="EMBL" id="QDV81876.1"/>
    </source>
</evidence>
<dbReference type="PANTHER" id="PTHR33055">
    <property type="entry name" value="TRANSPOSASE FOR INSERTION SEQUENCE ELEMENT IS1111A"/>
    <property type="match status" value="1"/>
</dbReference>
<dbReference type="InterPro" id="IPR047650">
    <property type="entry name" value="Transpos_IS110"/>
</dbReference>
<evidence type="ECO:0000313" key="9">
    <source>
        <dbReference type="EMBL" id="QDV87217.1"/>
    </source>
</evidence>
<dbReference type="Proteomes" id="UP000318081">
    <property type="component" value="Chromosome"/>
</dbReference>
<evidence type="ECO:0000313" key="10">
    <source>
        <dbReference type="Proteomes" id="UP000318081"/>
    </source>
</evidence>
<dbReference type="EMBL" id="CP036432">
    <property type="protein sequence ID" value="QDV87098.1"/>
    <property type="molecule type" value="Genomic_DNA"/>
</dbReference>
<feature type="domain" description="Transposase IS110-like N-terminal" evidence="1">
    <location>
        <begin position="16"/>
        <end position="171"/>
    </location>
</feature>
<dbReference type="PANTHER" id="PTHR33055:SF3">
    <property type="entry name" value="PUTATIVE TRANSPOSASE FOR IS117-RELATED"/>
    <property type="match status" value="1"/>
</dbReference>
<gene>
    <name evidence="3" type="ORF">TBK1r_00680</name>
    <name evidence="4" type="ORF">TBK1r_07070</name>
    <name evidence="5" type="ORF">TBK1r_07980</name>
    <name evidence="6" type="ORF">TBK1r_27530</name>
    <name evidence="7" type="ORF">TBK1r_58240</name>
    <name evidence="8" type="ORF">TBK1r_61260</name>
    <name evidence="9" type="ORF">TBK1r_62460</name>
</gene>
<dbReference type="InterPro" id="IPR002525">
    <property type="entry name" value="Transp_IS110-like_N"/>
</dbReference>
<evidence type="ECO:0000313" key="6">
    <source>
        <dbReference type="EMBL" id="QDV83810.1"/>
    </source>
</evidence>
<accession>A0ABX5Y3Z1</accession>
<protein>
    <submittedName>
        <fullName evidence="7">Transposase</fullName>
    </submittedName>
</protein>
<proteinExistence type="predicted"/>
<dbReference type="RefSeq" id="WP_145206998.1">
    <property type="nucleotide sequence ID" value="NZ_CP036432.1"/>
</dbReference>
<dbReference type="EMBL" id="CP036432">
    <property type="protein sequence ID" value="QDV81785.1"/>
    <property type="molecule type" value="Genomic_DNA"/>
</dbReference>
<dbReference type="EMBL" id="CP036432">
    <property type="protein sequence ID" value="QDV83810.1"/>
    <property type="molecule type" value="Genomic_DNA"/>
</dbReference>